<dbReference type="AlphaFoldDB" id="A0A381PC03"/>
<keyword evidence="3" id="KW-0732">Signal</keyword>
<dbReference type="GO" id="GO:0005576">
    <property type="term" value="C:extracellular region"/>
    <property type="evidence" value="ECO:0007669"/>
    <property type="project" value="UniProtKB-SubCell"/>
</dbReference>
<evidence type="ECO:0000256" key="5">
    <source>
        <dbReference type="ARBA" id="ARBA00023098"/>
    </source>
</evidence>
<comment type="subcellular location">
    <subcellularLocation>
        <location evidence="1">Secreted</location>
    </subcellularLocation>
</comment>
<keyword evidence="5" id="KW-0443">Lipid metabolism</keyword>
<dbReference type="PANTHER" id="PTHR34043">
    <property type="entry name" value="ALPHA/BETA-HYDROLASES SUPERFAMILY PROTEIN"/>
    <property type="match status" value="1"/>
</dbReference>
<keyword evidence="4" id="KW-0378">Hydrolase</keyword>
<reference evidence="7" key="1">
    <citation type="submission" date="2018-05" db="EMBL/GenBank/DDBJ databases">
        <authorList>
            <person name="Lanie J.A."/>
            <person name="Ng W.-L."/>
            <person name="Kazmierczak K.M."/>
            <person name="Andrzejewski T.M."/>
            <person name="Davidsen T.M."/>
            <person name="Wayne K.J."/>
            <person name="Tettelin H."/>
            <person name="Glass J.I."/>
            <person name="Rusch D."/>
            <person name="Podicherti R."/>
            <person name="Tsui H.-C.T."/>
            <person name="Winkler M.E."/>
        </authorList>
    </citation>
    <scope>NUCLEOTIDE SEQUENCE</scope>
</reference>
<evidence type="ECO:0000256" key="4">
    <source>
        <dbReference type="ARBA" id="ARBA00022801"/>
    </source>
</evidence>
<dbReference type="InterPro" id="IPR029058">
    <property type="entry name" value="AB_hydrolase_fold"/>
</dbReference>
<evidence type="ECO:0000259" key="6">
    <source>
        <dbReference type="Pfam" id="PF24708"/>
    </source>
</evidence>
<dbReference type="SUPFAM" id="SSF53474">
    <property type="entry name" value="alpha/beta-Hydrolases"/>
    <property type="match status" value="1"/>
</dbReference>
<sequence>MKFILSLTLFINVFYAQNDYPIVLIHGFFGWGNDEMGNYRYWGGQKDIQKTLEENGFTVFNVSVGPISSNWDRAVEVYYQLKGGQTDYGYKHAKKYGLIQKPSDKKYEGLYPEWDKNHPVHLIGHSMGGQTARMLQYLLETELFENDSSTTNEKSDLLGLSRKDWISSITSLATPHDGSTLADILTKTFPFIQYFIGLAGVVGTDFYDFDLSQWNLNRSSEESWTNYVDKMRNHNAWKTKNISSWDLSLDGAAELNGYLNASPDIYYFSFVFSATSKDESTGYYTPNDDVFLLIRSRARLLGSKIIFKEDGNETDSTWWENDGIVNVRSMKGPTSGENGADPIVPFVANDPLMQGQWYTFGPINLDHYQSVGHMLSKEKRVKLDSLYINHAKRLLSLQRD</sequence>
<proteinExistence type="predicted"/>
<dbReference type="PANTHER" id="PTHR34043:SF3">
    <property type="entry name" value="ALPHA_BETA-HYDROLASES SUPERFAMILY PROTEIN"/>
    <property type="match status" value="1"/>
</dbReference>
<gene>
    <name evidence="7" type="ORF">METZ01_LOCUS16681</name>
</gene>
<dbReference type="Gene3D" id="3.40.50.1820">
    <property type="entry name" value="alpha/beta hydrolase"/>
    <property type="match status" value="1"/>
</dbReference>
<protein>
    <recommendedName>
        <fullName evidence="6">Lipase-like C-terminal domain-containing protein</fullName>
    </recommendedName>
</protein>
<evidence type="ECO:0000256" key="3">
    <source>
        <dbReference type="ARBA" id="ARBA00022729"/>
    </source>
</evidence>
<name>A0A381PC03_9ZZZZ</name>
<evidence type="ECO:0000313" key="7">
    <source>
        <dbReference type="EMBL" id="SUZ63827.1"/>
    </source>
</evidence>
<dbReference type="EMBL" id="UINC01000926">
    <property type="protein sequence ID" value="SUZ63827.1"/>
    <property type="molecule type" value="Genomic_DNA"/>
</dbReference>
<dbReference type="InterPro" id="IPR056304">
    <property type="entry name" value="Lip-like_C"/>
</dbReference>
<feature type="domain" description="Lipase-like C-terminal" evidence="6">
    <location>
        <begin position="18"/>
        <end position="336"/>
    </location>
</feature>
<organism evidence="7">
    <name type="scientific">marine metagenome</name>
    <dbReference type="NCBI Taxonomy" id="408172"/>
    <lineage>
        <taxon>unclassified sequences</taxon>
        <taxon>metagenomes</taxon>
        <taxon>ecological metagenomes</taxon>
    </lineage>
</organism>
<evidence type="ECO:0000256" key="1">
    <source>
        <dbReference type="ARBA" id="ARBA00004613"/>
    </source>
</evidence>
<dbReference type="Pfam" id="PF24708">
    <property type="entry name" value="Lip_C"/>
    <property type="match status" value="1"/>
</dbReference>
<dbReference type="GO" id="GO:0006629">
    <property type="term" value="P:lipid metabolic process"/>
    <property type="evidence" value="ECO:0007669"/>
    <property type="project" value="UniProtKB-KW"/>
</dbReference>
<evidence type="ECO:0000256" key="2">
    <source>
        <dbReference type="ARBA" id="ARBA00022525"/>
    </source>
</evidence>
<dbReference type="GO" id="GO:0016787">
    <property type="term" value="F:hydrolase activity"/>
    <property type="evidence" value="ECO:0007669"/>
    <property type="project" value="UniProtKB-KW"/>
</dbReference>
<keyword evidence="2" id="KW-0964">Secreted</keyword>
<accession>A0A381PC03</accession>